<evidence type="ECO:0000256" key="1">
    <source>
        <dbReference type="SAM" id="MobiDB-lite"/>
    </source>
</evidence>
<evidence type="ECO:0000259" key="2">
    <source>
        <dbReference type="Pfam" id="PF08393"/>
    </source>
</evidence>
<dbReference type="SUPFAM" id="SSF52540">
    <property type="entry name" value="P-loop containing nucleoside triphosphate hydrolases"/>
    <property type="match status" value="1"/>
</dbReference>
<reference evidence="5" key="1">
    <citation type="journal article" date="2017" name="Nat. Commun.">
        <title>The North American bullfrog draft genome provides insight into hormonal regulation of long noncoding RNA.</title>
        <authorList>
            <person name="Hammond S.A."/>
            <person name="Warren R.L."/>
            <person name="Vandervalk B.P."/>
            <person name="Kucuk E."/>
            <person name="Khan H."/>
            <person name="Gibb E.A."/>
            <person name="Pandoh P."/>
            <person name="Kirk H."/>
            <person name="Zhao Y."/>
            <person name="Jones M."/>
            <person name="Mungall A.J."/>
            <person name="Coope R."/>
            <person name="Pleasance S."/>
            <person name="Moore R.A."/>
            <person name="Holt R.A."/>
            <person name="Round J.M."/>
            <person name="Ohora S."/>
            <person name="Walle B.V."/>
            <person name="Veldhoen N."/>
            <person name="Helbing C.C."/>
            <person name="Birol I."/>
        </authorList>
    </citation>
    <scope>NUCLEOTIDE SEQUENCE [LARGE SCALE GENOMIC DNA]</scope>
</reference>
<protein>
    <recommendedName>
        <fullName evidence="6">Dynein heavy chain domain-containing protein 1</fullName>
    </recommendedName>
</protein>
<keyword evidence="5" id="KW-1185">Reference proteome</keyword>
<dbReference type="InterPro" id="IPR027417">
    <property type="entry name" value="P-loop_NTPase"/>
</dbReference>
<dbReference type="Proteomes" id="UP000228934">
    <property type="component" value="Unassembled WGS sequence"/>
</dbReference>
<feature type="domain" description="Dynein heavy chain linker" evidence="2">
    <location>
        <begin position="592"/>
        <end position="1036"/>
    </location>
</feature>
<dbReference type="EMBL" id="KV929093">
    <property type="protein sequence ID" value="PIO33406.1"/>
    <property type="molecule type" value="Genomic_DNA"/>
</dbReference>
<dbReference type="PANTHER" id="PTHR45703">
    <property type="entry name" value="DYNEIN HEAVY CHAIN"/>
    <property type="match status" value="1"/>
</dbReference>
<dbReference type="InterPro" id="IPR035699">
    <property type="entry name" value="AAA_6"/>
</dbReference>
<dbReference type="PANTHER" id="PTHR45703:SF36">
    <property type="entry name" value="DYNEIN HEAVY CHAIN, CYTOPLASMIC"/>
    <property type="match status" value="1"/>
</dbReference>
<dbReference type="Gene3D" id="1.20.58.1120">
    <property type="match status" value="1"/>
</dbReference>
<organism evidence="4 5">
    <name type="scientific">Aquarana catesbeiana</name>
    <name type="common">American bullfrog</name>
    <name type="synonym">Rana catesbeiana</name>
    <dbReference type="NCBI Taxonomy" id="8400"/>
    <lineage>
        <taxon>Eukaryota</taxon>
        <taxon>Metazoa</taxon>
        <taxon>Chordata</taxon>
        <taxon>Craniata</taxon>
        <taxon>Vertebrata</taxon>
        <taxon>Euteleostomi</taxon>
        <taxon>Amphibia</taxon>
        <taxon>Batrachia</taxon>
        <taxon>Anura</taxon>
        <taxon>Neobatrachia</taxon>
        <taxon>Ranoidea</taxon>
        <taxon>Ranidae</taxon>
        <taxon>Aquarana</taxon>
    </lineage>
</organism>
<evidence type="ECO:0000259" key="3">
    <source>
        <dbReference type="Pfam" id="PF12774"/>
    </source>
</evidence>
<feature type="region of interest" description="Disordered" evidence="1">
    <location>
        <begin position="756"/>
        <end position="777"/>
    </location>
</feature>
<feature type="non-terminal residue" evidence="4">
    <location>
        <position position="1847"/>
    </location>
</feature>
<name>A0A2G9RZT2_AQUCT</name>
<dbReference type="InterPro" id="IPR013602">
    <property type="entry name" value="Dynein_heavy_linker"/>
</dbReference>
<dbReference type="GO" id="GO:0005524">
    <property type="term" value="F:ATP binding"/>
    <property type="evidence" value="ECO:0007669"/>
    <property type="project" value="InterPro"/>
</dbReference>
<gene>
    <name evidence="4" type="ORF">AB205_0161830</name>
</gene>
<dbReference type="Gene3D" id="3.20.180.20">
    <property type="entry name" value="Dynein heavy chain, N-terminal domain 2"/>
    <property type="match status" value="1"/>
</dbReference>
<dbReference type="GO" id="GO:0030286">
    <property type="term" value="C:dynein complex"/>
    <property type="evidence" value="ECO:0007669"/>
    <property type="project" value="InterPro"/>
</dbReference>
<dbReference type="InterPro" id="IPR026983">
    <property type="entry name" value="DHC"/>
</dbReference>
<dbReference type="Gene3D" id="1.10.287.2620">
    <property type="match status" value="1"/>
</dbReference>
<evidence type="ECO:0000313" key="5">
    <source>
        <dbReference type="Proteomes" id="UP000228934"/>
    </source>
</evidence>
<dbReference type="GO" id="GO:0051959">
    <property type="term" value="F:dynein light intermediate chain binding"/>
    <property type="evidence" value="ECO:0007669"/>
    <property type="project" value="InterPro"/>
</dbReference>
<dbReference type="InterPro" id="IPR042222">
    <property type="entry name" value="Dynein_2_N"/>
</dbReference>
<dbReference type="InterPro" id="IPR042228">
    <property type="entry name" value="Dynein_linker_3"/>
</dbReference>
<feature type="domain" description="Dynein heavy chain hydrolytic ATP-binding dynein motor region" evidence="3">
    <location>
        <begin position="1482"/>
        <end position="1580"/>
    </location>
</feature>
<dbReference type="OrthoDB" id="5986589at2759"/>
<dbReference type="Pfam" id="PF08393">
    <property type="entry name" value="DHC_N2"/>
    <property type="match status" value="1"/>
</dbReference>
<feature type="compositionally biased region" description="Polar residues" evidence="1">
    <location>
        <begin position="1836"/>
        <end position="1847"/>
    </location>
</feature>
<dbReference type="GO" id="GO:0045505">
    <property type="term" value="F:dynein intermediate chain binding"/>
    <property type="evidence" value="ECO:0007669"/>
    <property type="project" value="InterPro"/>
</dbReference>
<feature type="domain" description="Dynein heavy chain hydrolytic ATP-binding dynein motor region" evidence="3">
    <location>
        <begin position="1203"/>
        <end position="1414"/>
    </location>
</feature>
<accession>A0A2G9RZT2</accession>
<dbReference type="Gene3D" id="3.40.50.300">
    <property type="entry name" value="P-loop containing nucleotide triphosphate hydrolases"/>
    <property type="match status" value="2"/>
</dbReference>
<dbReference type="Pfam" id="PF12774">
    <property type="entry name" value="AAA_6"/>
    <property type="match status" value="2"/>
</dbReference>
<dbReference type="GO" id="GO:0007018">
    <property type="term" value="P:microtubule-based movement"/>
    <property type="evidence" value="ECO:0007669"/>
    <property type="project" value="InterPro"/>
</dbReference>
<sequence length="1847" mass="208258">MNVCQIRFLRKQEFISRNLVQAVPHYAASLQHVLRLLQELADIPWLPVSPSCTQSIQQMELTLSEFRCEAGNHLYRLLALVVKILELVREDTYTLLKTTQMDAQLAQSKHRPVKSSRGGHQQVESWLHRLGNFASLVGHMICQNLSSVIQQNILAFVNDVIQTPPVHELPFLQVSLEFGEAAELTLCPSEDQIQKSFTQALDSVLTSVLQVTELFLQNKVNQSSSAILLDAKEPDCPTLLALSEEQIRTVIHSPAPPPGTCRELPKDGELRVKGHLHRSHYLPLNLTSLSYLISSDPSIGQAREMLQRRLEESLAEVRMFCQEHEWVSEIRQYVQSWSPEILEQLQGGTAREYEDLILRLQRWEERVYGVRDSITTPVLSVSCSTIQVQTGPGLTSIIQDVFSLLTSEVAGRSQVLIEELSHVLEIFQGATTNVQCFSACAHKVAEYTQKKKELQERVEYVQSLREVIRMNFRQATAEEQIENSKLVDTWDSFQHHLKTSAEYLSGHLSSMSDSLEQSFLACYREAEGIIAVTSSPRFLDPEQNPALILTELGDLHHNLRTLLSQLRDFSHSHHILQGKALDISAISHGEQCIQARKESWKLLTRSQEQVRAWKLRPFTKVNTEQMREKLCRWERSLQDLAVLLSADDPIISSVRLILQDILQHLPLLQSLLSPALTPRHWAAIFTVMGSTFSSVEALTLKDLLSHLTPNGQEEMQKVVLRAQADFSLAMDLKTIQTFWKEKEFRLVRFLLCVPTQDPSPDRSKRPPSGRFREPQSGLCTQDSGTYLLSDTRSLCSLIDDNLLSLQTMRASPFSTNLCDDISGWIQKLQDLALALDLWISFQRRWVFLTKIQCEMEIQLPSLEMFLPIDQTFRSFLEVTRQDPLVLSILNPRRKRDHHFHGEALCSAFRTGISVMEDIIINMADVLYSYCYAFPRLFFLGDQDLVEILAASPEPSERLPCALLCFPHLTDVTFQSQSPNMSTFPLYSSQSLTVGVTGNFQEMLTFKSAIQWNPKTVSWLIQMEGRLKDSIRDQLELCLSEFRKERLEGAGQWVARGISYPWQCLAVTEEVLWCEGIEKVLLTDQKSSLKNQHRLKIQLLTDRLTSYTQVVTKETLYREQAFFSAWIILAIQQRDRTLSLLNTEIQTLNSFSWSKQFKYRVSPKLCSEDLTHDNDDPEMSDSQTHPGSSSLQCYVDVCGYRLPYGYEYVGLDMSIAETPLSERTALGLIMGLHHSQCMALIGQDESSRMQTLMVLGNTLGRHVEVLKCWSGLTLKRLTQHLQGALQSGAWLVLSAVHQLKSSIQASLGQLLQEIQSSCQGLMGEGKSMDHPKVQGSIQLNGLTVPVNQGYGCFVTLPNINSSCPLPQNLRLLLRPVSFRPPELCSSAELAFLAAGFQGHFNLAHKIARFFQLAQECGAVSAGKASILMKTVIQRAISILKINNSYSSIENCREDRTSQGTTEETDYNLDPHFINSRNNTVRINLQEEKSIMIAISTLSLWSSLSVSQLSHLQNILKGIFPMYMPPFNVNKDTALWSAIAQNLQESGLEVHAELSNNIVQLFQALQHSSGVLLTGPPGGGKTTCWKVLHRALNLLAEHVDPLESDKALNVHNDDKHQPVHIVHLFPNSLSPTEFLGGERDEEQTNGIFSNILRRAERESLTQKWVILDGSATPGWIEPISCLFGPHPTLTLASGQRLHINNCIKLLFEMADMSTLSPAVSTACSVVHCGGEETWKVILRAFTSSLYVKYRISWSTQHLLQSLSDSLIPRTLCFLEQHCTSALYPHSVQSRNTACGVQEVSTFCTILQALMDQRLLRISAQTSETPDLLQKTPGIPNVNDDSQLTTEPTI</sequence>
<feature type="region of interest" description="Disordered" evidence="1">
    <location>
        <begin position="1824"/>
        <end position="1847"/>
    </location>
</feature>
<evidence type="ECO:0000313" key="4">
    <source>
        <dbReference type="EMBL" id="PIO33406.1"/>
    </source>
</evidence>
<dbReference type="Gene3D" id="1.20.140.100">
    <property type="entry name" value="Dynein heavy chain, N-terminal domain 2"/>
    <property type="match status" value="1"/>
</dbReference>
<evidence type="ECO:0008006" key="6">
    <source>
        <dbReference type="Google" id="ProtNLM"/>
    </source>
</evidence>
<proteinExistence type="predicted"/>